<sequence length="627" mass="69912">MKPHRIHSISIIGGFLDGVHLEFDTGLNCIIGARGTGKTTILELVRYVLDELPRAETSASARKRVDSLIEANLDGGRVEMLIETTDGLRYIITRSVGDDPIVMNEAREATALSVKSFDFFRADIFSQNEVETIADTKRFQRDLIDTFSLAEINEFNQKIEDVQHQVRNLARSEEPLQVKLNECQEGLKQLPMIEEKLKALVGESKDSEAEAVNQAHEAKARRDRETRAVATARQVLQSMKNDVEPLVGRLKNQLNQCLTPVLGAGANKELLSALVSGMRPCVTGTDAELNKVVAHLDSALSELGQREQELREAHVVQDIEFRTLIEKHKEHQAQSAERVTLERRRNQLEEMKQQSALTSDKLSKLGSERSKLLDQLSNLRDARFAVRAQIAERLTSELGPTIRVSISQDGETESYQKLIEEKLRGQGVQQGIVAQRLATRIPPSTLADIIRRSDETTLMVDAELNSNQAKRVISIFGTLENLALLETVDLDDAPTIELKDGAGYKDSVCLSTGQKCTTILPILLMESVNPLLIDQPEDNLDNRFVFETIVRSIQRVKKVRQLIFVTHNPNIPVLGDADMVIVMESDGEHGRSTVSGTVDHCEKPIVNLLEGGADAFRQRGNRYKLTP</sequence>
<dbReference type="SUPFAM" id="SSF52540">
    <property type="entry name" value="P-loop containing nucleoside triphosphate hydrolases"/>
    <property type="match status" value="1"/>
</dbReference>
<evidence type="ECO:0000313" key="4">
    <source>
        <dbReference type="Proteomes" id="UP001499852"/>
    </source>
</evidence>
<proteinExistence type="predicted"/>
<organism evidence="3 4">
    <name type="scientific">Prosthecobacter algae</name>
    <dbReference type="NCBI Taxonomy" id="1144682"/>
    <lineage>
        <taxon>Bacteria</taxon>
        <taxon>Pseudomonadati</taxon>
        <taxon>Verrucomicrobiota</taxon>
        <taxon>Verrucomicrobiia</taxon>
        <taxon>Verrucomicrobiales</taxon>
        <taxon>Verrucomicrobiaceae</taxon>
        <taxon>Prosthecobacter</taxon>
    </lineage>
</organism>
<accession>A0ABP9PHQ0</accession>
<dbReference type="Proteomes" id="UP001499852">
    <property type="component" value="Unassembled WGS sequence"/>
</dbReference>
<feature type="coiled-coil region" evidence="1">
    <location>
        <begin position="331"/>
        <end position="382"/>
    </location>
</feature>
<evidence type="ECO:0000256" key="1">
    <source>
        <dbReference type="SAM" id="Coils"/>
    </source>
</evidence>
<evidence type="ECO:0000259" key="2">
    <source>
        <dbReference type="Pfam" id="PF13476"/>
    </source>
</evidence>
<protein>
    <recommendedName>
        <fullName evidence="2">Rad50/SbcC-type AAA domain-containing protein</fullName>
    </recommendedName>
</protein>
<evidence type="ECO:0000313" key="3">
    <source>
        <dbReference type="EMBL" id="GAA5146339.1"/>
    </source>
</evidence>
<keyword evidence="1" id="KW-0175">Coiled coil</keyword>
<name>A0ABP9PHQ0_9BACT</name>
<reference evidence="4" key="1">
    <citation type="journal article" date="2019" name="Int. J. Syst. Evol. Microbiol.">
        <title>The Global Catalogue of Microorganisms (GCM) 10K type strain sequencing project: providing services to taxonomists for standard genome sequencing and annotation.</title>
        <authorList>
            <consortium name="The Broad Institute Genomics Platform"/>
            <consortium name="The Broad Institute Genome Sequencing Center for Infectious Disease"/>
            <person name="Wu L."/>
            <person name="Ma J."/>
        </authorList>
    </citation>
    <scope>NUCLEOTIDE SEQUENCE [LARGE SCALE GENOMIC DNA]</scope>
    <source>
        <strain evidence="4">JCM 18053</strain>
    </source>
</reference>
<gene>
    <name evidence="3" type="ORF">GCM10023213_39210</name>
</gene>
<comment type="caution">
    <text evidence="3">The sequence shown here is derived from an EMBL/GenBank/DDBJ whole genome shotgun (WGS) entry which is preliminary data.</text>
</comment>
<dbReference type="CDD" id="cd00267">
    <property type="entry name" value="ABC_ATPase"/>
    <property type="match status" value="1"/>
</dbReference>
<dbReference type="InterPro" id="IPR038729">
    <property type="entry name" value="Rad50/SbcC_AAA"/>
</dbReference>
<dbReference type="Pfam" id="PF13476">
    <property type="entry name" value="AAA_23"/>
    <property type="match status" value="1"/>
</dbReference>
<dbReference type="InterPro" id="IPR027417">
    <property type="entry name" value="P-loop_NTPase"/>
</dbReference>
<dbReference type="Gene3D" id="3.40.50.300">
    <property type="entry name" value="P-loop containing nucleotide triphosphate hydrolases"/>
    <property type="match status" value="2"/>
</dbReference>
<keyword evidence="4" id="KW-1185">Reference proteome</keyword>
<dbReference type="EMBL" id="BAABIA010000009">
    <property type="protein sequence ID" value="GAA5146339.1"/>
    <property type="molecule type" value="Genomic_DNA"/>
</dbReference>
<feature type="domain" description="Rad50/SbcC-type AAA" evidence="2">
    <location>
        <begin position="12"/>
        <end position="199"/>
    </location>
</feature>